<dbReference type="Proteomes" id="UP000188268">
    <property type="component" value="Unassembled WGS sequence"/>
</dbReference>
<name>A0A1R3HP57_COCAP</name>
<accession>A0A1R3HP57</accession>
<dbReference type="EMBL" id="AWWV01011485">
    <property type="protein sequence ID" value="OMO72103.1"/>
    <property type="molecule type" value="Genomic_DNA"/>
</dbReference>
<protein>
    <submittedName>
        <fullName evidence="1">Uncharacterized protein</fullName>
    </submittedName>
</protein>
<gene>
    <name evidence="1" type="ORF">CCACVL1_17944</name>
</gene>
<proteinExistence type="predicted"/>
<dbReference type="Gramene" id="OMO72103">
    <property type="protein sequence ID" value="OMO72103"/>
    <property type="gene ID" value="CCACVL1_17944"/>
</dbReference>
<evidence type="ECO:0000313" key="2">
    <source>
        <dbReference type="Proteomes" id="UP000188268"/>
    </source>
</evidence>
<sequence>MEAELPLVVVVMEVVMFSNSLEEKRSSVAIVAS</sequence>
<dbReference type="AlphaFoldDB" id="A0A1R3HP57"/>
<evidence type="ECO:0000313" key="1">
    <source>
        <dbReference type="EMBL" id="OMO72103.1"/>
    </source>
</evidence>
<keyword evidence="2" id="KW-1185">Reference proteome</keyword>
<reference evidence="1 2" key="1">
    <citation type="submission" date="2013-09" db="EMBL/GenBank/DDBJ databases">
        <title>Corchorus capsularis genome sequencing.</title>
        <authorList>
            <person name="Alam M."/>
            <person name="Haque M.S."/>
            <person name="Islam M.S."/>
            <person name="Emdad E.M."/>
            <person name="Islam M.M."/>
            <person name="Ahmed B."/>
            <person name="Halim A."/>
            <person name="Hossen Q.M.M."/>
            <person name="Hossain M.Z."/>
            <person name="Ahmed R."/>
            <person name="Khan M.M."/>
            <person name="Islam R."/>
            <person name="Rashid M.M."/>
            <person name="Khan S.A."/>
            <person name="Rahman M.S."/>
            <person name="Alam M."/>
        </authorList>
    </citation>
    <scope>NUCLEOTIDE SEQUENCE [LARGE SCALE GENOMIC DNA]</scope>
    <source>
        <strain evidence="2">cv. CVL-1</strain>
        <tissue evidence="1">Whole seedling</tissue>
    </source>
</reference>
<organism evidence="1 2">
    <name type="scientific">Corchorus capsularis</name>
    <name type="common">Jute</name>
    <dbReference type="NCBI Taxonomy" id="210143"/>
    <lineage>
        <taxon>Eukaryota</taxon>
        <taxon>Viridiplantae</taxon>
        <taxon>Streptophyta</taxon>
        <taxon>Embryophyta</taxon>
        <taxon>Tracheophyta</taxon>
        <taxon>Spermatophyta</taxon>
        <taxon>Magnoliopsida</taxon>
        <taxon>eudicotyledons</taxon>
        <taxon>Gunneridae</taxon>
        <taxon>Pentapetalae</taxon>
        <taxon>rosids</taxon>
        <taxon>malvids</taxon>
        <taxon>Malvales</taxon>
        <taxon>Malvaceae</taxon>
        <taxon>Grewioideae</taxon>
        <taxon>Apeibeae</taxon>
        <taxon>Corchorus</taxon>
    </lineage>
</organism>
<comment type="caution">
    <text evidence="1">The sequence shown here is derived from an EMBL/GenBank/DDBJ whole genome shotgun (WGS) entry which is preliminary data.</text>
</comment>